<feature type="region of interest" description="Disordered" evidence="1">
    <location>
        <begin position="50"/>
        <end position="72"/>
    </location>
</feature>
<name>A0A9E7ZV14_9HYPH</name>
<feature type="compositionally biased region" description="Basic and acidic residues" evidence="1">
    <location>
        <begin position="86"/>
        <end position="99"/>
    </location>
</feature>
<feature type="region of interest" description="Disordered" evidence="1">
    <location>
        <begin position="86"/>
        <end position="106"/>
    </location>
</feature>
<dbReference type="EMBL" id="CP102774">
    <property type="protein sequence ID" value="UZF86872.1"/>
    <property type="molecule type" value="Genomic_DNA"/>
</dbReference>
<evidence type="ECO:0000313" key="2">
    <source>
        <dbReference type="EMBL" id="UZF86872.1"/>
    </source>
</evidence>
<evidence type="ECO:0000256" key="1">
    <source>
        <dbReference type="SAM" id="MobiDB-lite"/>
    </source>
</evidence>
<accession>A0A9E7ZV14</accession>
<proteinExistence type="predicted"/>
<protein>
    <recommendedName>
        <fullName evidence="3">Flagellar FliJ protein</fullName>
    </recommendedName>
</protein>
<feature type="compositionally biased region" description="Basic and acidic residues" evidence="1">
    <location>
        <begin position="56"/>
        <end position="72"/>
    </location>
</feature>
<reference evidence="2" key="1">
    <citation type="submission" date="2022-08" db="EMBL/GenBank/DDBJ databases">
        <title>Complete Genome Sequences of 2 Bosea sp. soil isolates.</title>
        <authorList>
            <person name="Alvarez Arevalo M."/>
            <person name="Sterndorff E.B."/>
            <person name="Faurdal D."/>
            <person name="Joergensen T.S."/>
            <person name="Weber T."/>
        </authorList>
    </citation>
    <scope>NUCLEOTIDE SEQUENCE</scope>
    <source>
        <strain evidence="2">NBC_00436</strain>
    </source>
</reference>
<organism evidence="2">
    <name type="scientific">Bosea sp. NBC_00436</name>
    <dbReference type="NCBI Taxonomy" id="2969620"/>
    <lineage>
        <taxon>Bacteria</taxon>
        <taxon>Pseudomonadati</taxon>
        <taxon>Pseudomonadota</taxon>
        <taxon>Alphaproteobacteria</taxon>
        <taxon>Hyphomicrobiales</taxon>
        <taxon>Boseaceae</taxon>
        <taxon>Bosea</taxon>
    </lineage>
</organism>
<gene>
    <name evidence="2" type="ORF">NWE54_24465</name>
</gene>
<sequence length="145" mass="16059">MTDFTIDSDVLAGYRRRADAARATLKSAYDTSRSLRKDRDELLAAASQRQQVAEVGGRRNGSEPIDFLHPDERERLTKIQARIEEAAGDERAAEREAERQNATAGRVVAYADKHRKAAEEAAFVARGEAKPTPPQHHATGYSARL</sequence>
<feature type="region of interest" description="Disordered" evidence="1">
    <location>
        <begin position="121"/>
        <end position="145"/>
    </location>
</feature>
<evidence type="ECO:0008006" key="3">
    <source>
        <dbReference type="Google" id="ProtNLM"/>
    </source>
</evidence>
<dbReference type="AlphaFoldDB" id="A0A9E7ZV14"/>